<accession>A0A3P7LDI4</accession>
<dbReference type="Proteomes" id="UP000281553">
    <property type="component" value="Unassembled WGS sequence"/>
</dbReference>
<dbReference type="EMBL" id="UYRU01060611">
    <property type="protein sequence ID" value="VDN14864.1"/>
    <property type="molecule type" value="Genomic_DNA"/>
</dbReference>
<name>A0A3P7LDI4_DIBLA</name>
<dbReference type="AlphaFoldDB" id="A0A3P7LDI4"/>
<organism evidence="1 2">
    <name type="scientific">Dibothriocephalus latus</name>
    <name type="common">Fish tapeworm</name>
    <name type="synonym">Diphyllobothrium latum</name>
    <dbReference type="NCBI Taxonomy" id="60516"/>
    <lineage>
        <taxon>Eukaryota</taxon>
        <taxon>Metazoa</taxon>
        <taxon>Spiralia</taxon>
        <taxon>Lophotrochozoa</taxon>
        <taxon>Platyhelminthes</taxon>
        <taxon>Cestoda</taxon>
        <taxon>Eucestoda</taxon>
        <taxon>Diphyllobothriidea</taxon>
        <taxon>Diphyllobothriidae</taxon>
        <taxon>Dibothriocephalus</taxon>
    </lineage>
</organism>
<gene>
    <name evidence="1" type="ORF">DILT_LOCUS10695</name>
</gene>
<evidence type="ECO:0000313" key="1">
    <source>
        <dbReference type="EMBL" id="VDN14864.1"/>
    </source>
</evidence>
<sequence>MLAFSDYVEFRPINGLYGELHNSGVQFPHIKQDDVDFLKLTLQPSRTSMASGFVQVPAASNASTTQLMKAIRHDLDQAALDLPAFEAQVQGLACTPPDDVTLRQLRATAERLGGLQGRLKAYVGPLSESMNPPLGSTKEKEATLDELTQVNEKIHGNILEFQSFERMCRREEEVYILYIVA</sequence>
<dbReference type="OrthoDB" id="2018246at2759"/>
<keyword evidence="2" id="KW-1185">Reference proteome</keyword>
<protein>
    <submittedName>
        <fullName evidence="1">Uncharacterized protein</fullName>
    </submittedName>
</protein>
<proteinExistence type="predicted"/>
<evidence type="ECO:0000313" key="2">
    <source>
        <dbReference type="Proteomes" id="UP000281553"/>
    </source>
</evidence>
<reference evidence="1 2" key="1">
    <citation type="submission" date="2018-11" db="EMBL/GenBank/DDBJ databases">
        <authorList>
            <consortium name="Pathogen Informatics"/>
        </authorList>
    </citation>
    <scope>NUCLEOTIDE SEQUENCE [LARGE SCALE GENOMIC DNA]</scope>
</reference>